<keyword evidence="8" id="KW-1185">Reference proteome</keyword>
<feature type="region of interest" description="Disordered" evidence="5">
    <location>
        <begin position="1"/>
        <end position="23"/>
    </location>
</feature>
<protein>
    <submittedName>
        <fullName evidence="7">Tyrosine-type recombinase/integrase</fullName>
    </submittedName>
</protein>
<name>A0ABU7FT34_9ACTN</name>
<evidence type="ECO:0000259" key="6">
    <source>
        <dbReference type="PROSITE" id="PS51898"/>
    </source>
</evidence>
<dbReference type="PROSITE" id="PS51898">
    <property type="entry name" value="TYR_RECOMBINASE"/>
    <property type="match status" value="1"/>
</dbReference>
<proteinExistence type="inferred from homology"/>
<dbReference type="InterPro" id="IPR002104">
    <property type="entry name" value="Integrase_catalytic"/>
</dbReference>
<dbReference type="PANTHER" id="PTHR30349:SF41">
    <property type="entry name" value="INTEGRASE_RECOMBINASE PROTEIN MJ0367-RELATED"/>
    <property type="match status" value="1"/>
</dbReference>
<dbReference type="RefSeq" id="WP_329511019.1">
    <property type="nucleotide sequence ID" value="NZ_BAAAYZ010000048.1"/>
</dbReference>
<keyword evidence="2" id="KW-0229">DNA integration</keyword>
<reference evidence="7" key="1">
    <citation type="submission" date="2024-01" db="EMBL/GenBank/DDBJ databases">
        <title>First draft genome sequence data of TA4-1, the type strain of Gram-positive actinobacterium Streptomyces chiangmaiensis.</title>
        <authorList>
            <person name="Yasawong M."/>
            <person name="Nantapong N."/>
        </authorList>
    </citation>
    <scope>NUCLEOTIDE SEQUENCE</scope>
    <source>
        <strain evidence="7">TA4-1</strain>
    </source>
</reference>
<evidence type="ECO:0000256" key="4">
    <source>
        <dbReference type="ARBA" id="ARBA00023172"/>
    </source>
</evidence>
<feature type="compositionally biased region" description="Basic and acidic residues" evidence="5">
    <location>
        <begin position="477"/>
        <end position="487"/>
    </location>
</feature>
<dbReference type="CDD" id="cd01189">
    <property type="entry name" value="INT_ICEBs1_C_like"/>
    <property type="match status" value="1"/>
</dbReference>
<dbReference type="InterPro" id="IPR013762">
    <property type="entry name" value="Integrase-like_cat_sf"/>
</dbReference>
<evidence type="ECO:0000256" key="3">
    <source>
        <dbReference type="ARBA" id="ARBA00023125"/>
    </source>
</evidence>
<dbReference type="InterPro" id="IPR011010">
    <property type="entry name" value="DNA_brk_join_enz"/>
</dbReference>
<evidence type="ECO:0000256" key="2">
    <source>
        <dbReference type="ARBA" id="ARBA00022908"/>
    </source>
</evidence>
<dbReference type="SUPFAM" id="SSF56349">
    <property type="entry name" value="DNA breaking-rejoining enzymes"/>
    <property type="match status" value="1"/>
</dbReference>
<dbReference type="Gene3D" id="1.10.150.130">
    <property type="match status" value="1"/>
</dbReference>
<feature type="compositionally biased region" description="Basic residues" evidence="5">
    <location>
        <begin position="49"/>
        <end position="59"/>
    </location>
</feature>
<dbReference type="Pfam" id="PF14659">
    <property type="entry name" value="Phage_int_SAM_3"/>
    <property type="match status" value="1"/>
</dbReference>
<dbReference type="InterPro" id="IPR004107">
    <property type="entry name" value="Integrase_SAM-like_N"/>
</dbReference>
<comment type="similarity">
    <text evidence="1">Belongs to the 'phage' integrase family.</text>
</comment>
<dbReference type="Proteomes" id="UP001333996">
    <property type="component" value="Unassembled WGS sequence"/>
</dbReference>
<keyword evidence="4" id="KW-0233">DNA recombination</keyword>
<dbReference type="Pfam" id="PF00589">
    <property type="entry name" value="Phage_integrase"/>
    <property type="match status" value="1"/>
</dbReference>
<dbReference type="PANTHER" id="PTHR30349">
    <property type="entry name" value="PHAGE INTEGRASE-RELATED"/>
    <property type="match status" value="1"/>
</dbReference>
<comment type="caution">
    <text evidence="7">The sequence shown here is derived from an EMBL/GenBank/DDBJ whole genome shotgun (WGS) entry which is preliminary data.</text>
</comment>
<dbReference type="EMBL" id="JAYWVC010000169">
    <property type="protein sequence ID" value="MED7826623.1"/>
    <property type="molecule type" value="Genomic_DNA"/>
</dbReference>
<evidence type="ECO:0000256" key="1">
    <source>
        <dbReference type="ARBA" id="ARBA00008857"/>
    </source>
</evidence>
<accession>A0ABU7FT34</accession>
<feature type="domain" description="Tyr recombinase" evidence="6">
    <location>
        <begin position="265"/>
        <end position="465"/>
    </location>
</feature>
<keyword evidence="3" id="KW-0238">DNA-binding</keyword>
<feature type="region of interest" description="Disordered" evidence="5">
    <location>
        <begin position="467"/>
        <end position="506"/>
    </location>
</feature>
<gene>
    <name evidence="7" type="ORF">VXC91_32935</name>
</gene>
<evidence type="ECO:0000313" key="8">
    <source>
        <dbReference type="Proteomes" id="UP001333996"/>
    </source>
</evidence>
<evidence type="ECO:0000313" key="7">
    <source>
        <dbReference type="EMBL" id="MED7826623.1"/>
    </source>
</evidence>
<sequence length="506" mass="56748">MDKAGRPVLDEDGNQKSGFLEKACPKLKQRDHGSWYYSIELPPGPDGKRRPRAKKGGFRTKKDATTAAEAVWKLAQGGVDVLSEETVADYLRRWFANRVDLKRSTRTSYKDYIERVFIPYLGATKLLQLRTRHIQGMSEKLWADNEVHAENQRKAHQALAAERAAHAAWKDCPHRPRPEGLRQAWQDAKAALTEARALPTHVTGPGTQLRMRNTLSGALDDAVDEKLISENWTKGVVLPKYVRPKPLVWTPARIEAWRQTGEKPGKVMVWMPEQTGEFLDAVAGHRLYPMFHLMIFRGLRRGEAAGLPWAETDLTHGTVHISEQLVVASYDVWEDTPKSESGERTIKLDSETRKLLELWRERQAGERAEWEESAKAWKDTGLVFTWEDGRAYHPEHLSQTFTRLVARLGLPPVRLHDLRHCAATLSLAAGLHMKAIQNLLGHGSYSLTADTYTSVLPQFEDAQAEAPLALVPRKSPAHRDVAHEPDAKAGAQTAENPAGVPSEDAA</sequence>
<dbReference type="InterPro" id="IPR050090">
    <property type="entry name" value="Tyrosine_recombinase_XerCD"/>
</dbReference>
<dbReference type="Gene3D" id="1.10.443.10">
    <property type="entry name" value="Intergrase catalytic core"/>
    <property type="match status" value="1"/>
</dbReference>
<dbReference type="InterPro" id="IPR010998">
    <property type="entry name" value="Integrase_recombinase_N"/>
</dbReference>
<feature type="region of interest" description="Disordered" evidence="5">
    <location>
        <begin position="35"/>
        <end position="61"/>
    </location>
</feature>
<organism evidence="7 8">
    <name type="scientific">Streptomyces chiangmaiensis</name>
    <dbReference type="NCBI Taxonomy" id="766497"/>
    <lineage>
        <taxon>Bacteria</taxon>
        <taxon>Bacillati</taxon>
        <taxon>Actinomycetota</taxon>
        <taxon>Actinomycetes</taxon>
        <taxon>Kitasatosporales</taxon>
        <taxon>Streptomycetaceae</taxon>
        <taxon>Streptomyces</taxon>
    </lineage>
</organism>
<evidence type="ECO:0000256" key="5">
    <source>
        <dbReference type="SAM" id="MobiDB-lite"/>
    </source>
</evidence>